<feature type="domain" description="NR LBD" evidence="10">
    <location>
        <begin position="103"/>
        <end position="330"/>
    </location>
</feature>
<dbReference type="InterPro" id="IPR013088">
    <property type="entry name" value="Znf_NHR/GATA"/>
</dbReference>
<evidence type="ECO:0000256" key="1">
    <source>
        <dbReference type="ARBA" id="ARBA00022723"/>
    </source>
</evidence>
<dbReference type="Pfam" id="PF00105">
    <property type="entry name" value="zf-C4"/>
    <property type="match status" value="1"/>
</dbReference>
<dbReference type="OrthoDB" id="6352325at2759"/>
<dbReference type="InterPro" id="IPR050234">
    <property type="entry name" value="Nuclear_hormone_rcpt_NR1"/>
</dbReference>
<dbReference type="PRINTS" id="PR00047">
    <property type="entry name" value="STROIDFINGER"/>
</dbReference>
<dbReference type="GO" id="GO:0004879">
    <property type="term" value="F:nuclear receptor activity"/>
    <property type="evidence" value="ECO:0007669"/>
    <property type="project" value="TreeGrafter"/>
</dbReference>
<dbReference type="PANTHER" id="PTHR24082">
    <property type="entry name" value="NUCLEAR HORMONE RECEPTOR"/>
    <property type="match status" value="1"/>
</dbReference>
<dbReference type="SMART" id="SM00399">
    <property type="entry name" value="ZnF_C4"/>
    <property type="match status" value="1"/>
</dbReference>
<keyword evidence="3" id="KW-0862">Zinc</keyword>
<dbReference type="InterPro" id="IPR000536">
    <property type="entry name" value="Nucl_hrmn_rcpt_lig-bd"/>
</dbReference>
<accession>A0A7R9KYG4</accession>
<dbReference type="GO" id="GO:0008270">
    <property type="term" value="F:zinc ion binding"/>
    <property type="evidence" value="ECO:0007669"/>
    <property type="project" value="UniProtKB-KW"/>
</dbReference>
<evidence type="ECO:0000256" key="6">
    <source>
        <dbReference type="ARBA" id="ARBA00023163"/>
    </source>
</evidence>
<dbReference type="SMART" id="SM00430">
    <property type="entry name" value="HOLI"/>
    <property type="match status" value="1"/>
</dbReference>
<keyword evidence="1" id="KW-0479">Metal-binding</keyword>
<keyword evidence="5" id="KW-0238">DNA-binding</keyword>
<dbReference type="PROSITE" id="PS51843">
    <property type="entry name" value="NR_LBD"/>
    <property type="match status" value="1"/>
</dbReference>
<dbReference type="GO" id="GO:0030154">
    <property type="term" value="P:cell differentiation"/>
    <property type="evidence" value="ECO:0007669"/>
    <property type="project" value="TreeGrafter"/>
</dbReference>
<keyword evidence="2" id="KW-0863">Zinc-finger</keyword>
<keyword evidence="7" id="KW-0675">Receptor</keyword>
<dbReference type="InterPro" id="IPR035500">
    <property type="entry name" value="NHR-like_dom_sf"/>
</dbReference>
<keyword evidence="6" id="KW-0804">Transcription</keyword>
<dbReference type="GO" id="GO:0000978">
    <property type="term" value="F:RNA polymerase II cis-regulatory region sequence-specific DNA binding"/>
    <property type="evidence" value="ECO:0007669"/>
    <property type="project" value="TreeGrafter"/>
</dbReference>
<protein>
    <submittedName>
        <fullName evidence="11">Uncharacterized protein</fullName>
    </submittedName>
</protein>
<sequence>MNFNFGAITCVSCKAFFRRNSNKFKDLKCHFGDKCEISLLTRKFCQRCRLKRCFGVGMKIDLMLTEDEKRQYNISEPIINQCSAVVPISRPLTDYRNNFNELEGNKLTEILFATDLIQEPISEVTSIINDMLEYRVKLTYKFTKEILNFPKLTNNVQAFNQLCQNDKIALVKYGAIEIINVRSALLFDTSTQCWSFNTDENNASLLHLDLLKNERNNVYEAYKTFLTKFIPAVDNDPLIMNLFTAILLFNPNRPNLRHKQLVKLQQKSYLHLLQRYFLLKYRSDSEMRAKFTALMNIMPDICVLSGILWRNGVESEPQLMGPLLSEIFDK</sequence>
<name>A0A7R9KYG4_9ACAR</name>
<evidence type="ECO:0000313" key="11">
    <source>
        <dbReference type="EMBL" id="CAD7630607.1"/>
    </source>
</evidence>
<evidence type="ECO:0000256" key="5">
    <source>
        <dbReference type="ARBA" id="ARBA00023125"/>
    </source>
</evidence>
<dbReference type="GO" id="GO:0045944">
    <property type="term" value="P:positive regulation of transcription by RNA polymerase II"/>
    <property type="evidence" value="ECO:0007669"/>
    <property type="project" value="TreeGrafter"/>
</dbReference>
<evidence type="ECO:0000256" key="8">
    <source>
        <dbReference type="ARBA" id="ARBA00023242"/>
    </source>
</evidence>
<gene>
    <name evidence="11" type="ORF">OSB1V03_LOCUS11019</name>
</gene>
<evidence type="ECO:0000256" key="7">
    <source>
        <dbReference type="ARBA" id="ARBA00023170"/>
    </source>
</evidence>
<dbReference type="GO" id="GO:0000122">
    <property type="term" value="P:negative regulation of transcription by RNA polymerase II"/>
    <property type="evidence" value="ECO:0007669"/>
    <property type="project" value="TreeGrafter"/>
</dbReference>
<keyword evidence="8" id="KW-0539">Nucleus</keyword>
<keyword evidence="4" id="KW-0805">Transcription regulation</keyword>
<reference evidence="11" key="1">
    <citation type="submission" date="2020-11" db="EMBL/GenBank/DDBJ databases">
        <authorList>
            <person name="Tran Van P."/>
        </authorList>
    </citation>
    <scope>NUCLEOTIDE SEQUENCE</scope>
</reference>
<dbReference type="SUPFAM" id="SSF48508">
    <property type="entry name" value="Nuclear receptor ligand-binding domain"/>
    <property type="match status" value="1"/>
</dbReference>
<dbReference type="EMBL" id="CAJPIZ010008313">
    <property type="protein sequence ID" value="CAG2111037.1"/>
    <property type="molecule type" value="Genomic_DNA"/>
</dbReference>
<proteinExistence type="predicted"/>
<dbReference type="PANTHER" id="PTHR24082:SF283">
    <property type="entry name" value="NUCLEAR HORMONE RECEPTOR HR96"/>
    <property type="match status" value="1"/>
</dbReference>
<evidence type="ECO:0000256" key="2">
    <source>
        <dbReference type="ARBA" id="ARBA00022771"/>
    </source>
</evidence>
<dbReference type="EMBL" id="OC862888">
    <property type="protein sequence ID" value="CAD7630607.1"/>
    <property type="molecule type" value="Genomic_DNA"/>
</dbReference>
<evidence type="ECO:0000259" key="9">
    <source>
        <dbReference type="PROSITE" id="PS51030"/>
    </source>
</evidence>
<dbReference type="SUPFAM" id="SSF57716">
    <property type="entry name" value="Glucocorticoid receptor-like (DNA-binding domain)"/>
    <property type="match status" value="1"/>
</dbReference>
<evidence type="ECO:0000256" key="4">
    <source>
        <dbReference type="ARBA" id="ARBA00023015"/>
    </source>
</evidence>
<organism evidence="11">
    <name type="scientific">Medioppia subpectinata</name>
    <dbReference type="NCBI Taxonomy" id="1979941"/>
    <lineage>
        <taxon>Eukaryota</taxon>
        <taxon>Metazoa</taxon>
        <taxon>Ecdysozoa</taxon>
        <taxon>Arthropoda</taxon>
        <taxon>Chelicerata</taxon>
        <taxon>Arachnida</taxon>
        <taxon>Acari</taxon>
        <taxon>Acariformes</taxon>
        <taxon>Sarcoptiformes</taxon>
        <taxon>Oribatida</taxon>
        <taxon>Brachypylina</taxon>
        <taxon>Oppioidea</taxon>
        <taxon>Oppiidae</taxon>
        <taxon>Medioppia</taxon>
    </lineage>
</organism>
<dbReference type="AlphaFoldDB" id="A0A7R9KYG4"/>
<dbReference type="InterPro" id="IPR001628">
    <property type="entry name" value="Znf_hrmn_rcpt"/>
</dbReference>
<evidence type="ECO:0000313" key="12">
    <source>
        <dbReference type="Proteomes" id="UP000759131"/>
    </source>
</evidence>
<keyword evidence="12" id="KW-1185">Reference proteome</keyword>
<feature type="domain" description="Nuclear receptor" evidence="9">
    <location>
        <begin position="1"/>
        <end position="65"/>
    </location>
</feature>
<dbReference type="PROSITE" id="PS51030">
    <property type="entry name" value="NUCLEAR_REC_DBD_2"/>
    <property type="match status" value="1"/>
</dbReference>
<evidence type="ECO:0000256" key="3">
    <source>
        <dbReference type="ARBA" id="ARBA00022833"/>
    </source>
</evidence>
<dbReference type="Gene3D" id="1.10.565.10">
    <property type="entry name" value="Retinoid X Receptor"/>
    <property type="match status" value="1"/>
</dbReference>
<evidence type="ECO:0000259" key="10">
    <source>
        <dbReference type="PROSITE" id="PS51843"/>
    </source>
</evidence>
<dbReference type="Proteomes" id="UP000759131">
    <property type="component" value="Unassembled WGS sequence"/>
</dbReference>
<dbReference type="Gene3D" id="3.30.50.10">
    <property type="entry name" value="Erythroid Transcription Factor GATA-1, subunit A"/>
    <property type="match status" value="1"/>
</dbReference>